<evidence type="ECO:0000256" key="4">
    <source>
        <dbReference type="ARBA" id="ARBA00022723"/>
    </source>
</evidence>
<dbReference type="AlphaFoldDB" id="C8PH79"/>
<feature type="binding site" evidence="6">
    <location>
        <position position="25"/>
    </location>
    <ligand>
        <name>Mn(2+)</name>
        <dbReference type="ChEBI" id="CHEBI:29035"/>
    </ligand>
</feature>
<dbReference type="PIRSF" id="PIRSF000349">
    <property type="entry name" value="SODismutase"/>
    <property type="match status" value="1"/>
</dbReference>
<dbReference type="InterPro" id="IPR019833">
    <property type="entry name" value="Mn/Fe_SOD_BS"/>
</dbReference>
<dbReference type="PRINTS" id="PR01703">
    <property type="entry name" value="MNSODISMTASE"/>
</dbReference>
<evidence type="ECO:0000256" key="6">
    <source>
        <dbReference type="PIRSR" id="PIRSR000349-1"/>
    </source>
</evidence>
<dbReference type="eggNOG" id="COG0605">
    <property type="taxonomic scope" value="Bacteria"/>
</dbReference>
<sequence length="243" mass="27428">MFRSRALPFDPRANKIVSLQSLKFHHGGLCEDYVSTLNRDIADTPIQNADLFTIITQSFREARGEECEFSQISKLYQICLGFSRIFNNASEIYNHDFYFDCIAQPSKPSGELTDALAQAFGGIENFKSEFLKRAMGLFGSGWCWLVCDERGANLEIITTQNADTPIARGKIPLLACDLWEHAYYIDYQNARKSYVESFLRFADFGFASDAYSWAKKQGLSSVKLYISELHPAASSRCDCGYCG</sequence>
<comment type="subunit">
    <text evidence="2">Homodimer.</text>
</comment>
<evidence type="ECO:0000256" key="3">
    <source>
        <dbReference type="ARBA" id="ARBA00012682"/>
    </source>
</evidence>
<keyword evidence="5 8" id="KW-0560">Oxidoreductase</keyword>
<dbReference type="SUPFAM" id="SSF54719">
    <property type="entry name" value="Fe,Mn superoxide dismutase (SOD), C-terminal domain"/>
    <property type="match status" value="1"/>
</dbReference>
<keyword evidence="9" id="KW-1185">Reference proteome</keyword>
<name>C8PH79_9BACT</name>
<comment type="caution">
    <text evidence="8">The sequence shown here is derived from an EMBL/GenBank/DDBJ whole genome shotgun (WGS) entry which is preliminary data.</text>
</comment>
<dbReference type="InterPro" id="IPR019832">
    <property type="entry name" value="Mn/Fe_SOD_C"/>
</dbReference>
<dbReference type="SUPFAM" id="SSF46609">
    <property type="entry name" value="Fe,Mn superoxide dismutase (SOD), N-terminal domain"/>
    <property type="match status" value="1"/>
</dbReference>
<evidence type="ECO:0000256" key="5">
    <source>
        <dbReference type="ARBA" id="ARBA00023002"/>
    </source>
</evidence>
<keyword evidence="4 6" id="KW-0479">Metal-binding</keyword>
<comment type="similarity">
    <text evidence="1">Belongs to the iron/manganese superoxide dismutase family.</text>
</comment>
<dbReference type="EC" id="1.15.1.1" evidence="3"/>
<feature type="domain" description="Manganese/iron superoxide dismutase C-terminal" evidence="7">
    <location>
        <begin position="108"/>
        <end position="208"/>
    </location>
</feature>
<dbReference type="PANTHER" id="PTHR42769">
    <property type="entry name" value="SUPEROXIDE DISMUTASE"/>
    <property type="match status" value="1"/>
</dbReference>
<dbReference type="GO" id="GO:0004784">
    <property type="term" value="F:superoxide dismutase activity"/>
    <property type="evidence" value="ECO:0007669"/>
    <property type="project" value="UniProtKB-EC"/>
</dbReference>
<evidence type="ECO:0000259" key="7">
    <source>
        <dbReference type="Pfam" id="PF02777"/>
    </source>
</evidence>
<dbReference type="PROSITE" id="PS00088">
    <property type="entry name" value="SOD_MN"/>
    <property type="match status" value="1"/>
</dbReference>
<reference evidence="8 9" key="1">
    <citation type="submission" date="2009-07" db="EMBL/GenBank/DDBJ databases">
        <authorList>
            <person name="Madupu R."/>
            <person name="Sebastian Y."/>
            <person name="Durkin A.S."/>
            <person name="Torralba M."/>
            <person name="Methe B."/>
            <person name="Sutton G.G."/>
            <person name="Strausberg R.L."/>
            <person name="Nelson K.E."/>
        </authorList>
    </citation>
    <scope>NUCLEOTIDE SEQUENCE [LARGE SCALE GENOMIC DNA]</scope>
    <source>
        <strain evidence="8 9">RM3268</strain>
    </source>
</reference>
<gene>
    <name evidence="8" type="ORF">CAMGR0001_2267</name>
</gene>
<organism evidence="8 9">
    <name type="scientific">Campylobacter gracilis RM3268</name>
    <dbReference type="NCBI Taxonomy" id="553220"/>
    <lineage>
        <taxon>Bacteria</taxon>
        <taxon>Pseudomonadati</taxon>
        <taxon>Campylobacterota</taxon>
        <taxon>Epsilonproteobacteria</taxon>
        <taxon>Campylobacterales</taxon>
        <taxon>Campylobacteraceae</taxon>
        <taxon>Campylobacter</taxon>
    </lineage>
</organism>
<dbReference type="Pfam" id="PF02777">
    <property type="entry name" value="Sod_Fe_C"/>
    <property type="match status" value="1"/>
</dbReference>
<protein>
    <recommendedName>
        <fullName evidence="3">superoxide dismutase</fullName>
        <ecNumber evidence="3">1.15.1.1</ecNumber>
    </recommendedName>
</protein>
<dbReference type="Gene3D" id="3.55.40.20">
    <property type="entry name" value="Iron/manganese superoxide dismutase, C-terminal domain"/>
    <property type="match status" value="1"/>
</dbReference>
<dbReference type="InterPro" id="IPR036324">
    <property type="entry name" value="Mn/Fe_SOD_N_sf"/>
</dbReference>
<feature type="binding site" evidence="6">
    <location>
        <position position="181"/>
    </location>
    <ligand>
        <name>Mn(2+)</name>
        <dbReference type="ChEBI" id="CHEBI:29035"/>
    </ligand>
</feature>
<dbReference type="PANTHER" id="PTHR42769:SF3">
    <property type="entry name" value="SUPEROXIDE DISMUTASE [FE] 2, CHLOROPLASTIC"/>
    <property type="match status" value="1"/>
</dbReference>
<evidence type="ECO:0000313" key="9">
    <source>
        <dbReference type="Proteomes" id="UP000005709"/>
    </source>
</evidence>
<feature type="binding site" evidence="6">
    <location>
        <position position="95"/>
    </location>
    <ligand>
        <name>Mn(2+)</name>
        <dbReference type="ChEBI" id="CHEBI:29035"/>
    </ligand>
</feature>
<dbReference type="InterPro" id="IPR001189">
    <property type="entry name" value="Mn/Fe_SOD"/>
</dbReference>
<evidence type="ECO:0000313" key="8">
    <source>
        <dbReference type="EMBL" id="EEV17900.1"/>
    </source>
</evidence>
<proteinExistence type="inferred from homology"/>
<accession>C8PH79</accession>
<dbReference type="OrthoDB" id="9803125at2"/>
<dbReference type="EMBL" id="ACYG01000022">
    <property type="protein sequence ID" value="EEV17900.1"/>
    <property type="molecule type" value="Genomic_DNA"/>
</dbReference>
<evidence type="ECO:0000256" key="2">
    <source>
        <dbReference type="ARBA" id="ARBA00011738"/>
    </source>
</evidence>
<dbReference type="RefSeq" id="WP_005870940.1">
    <property type="nucleotide sequence ID" value="NZ_ACYG01000022.1"/>
</dbReference>
<dbReference type="InterPro" id="IPR036314">
    <property type="entry name" value="SOD_C_sf"/>
</dbReference>
<evidence type="ECO:0000256" key="1">
    <source>
        <dbReference type="ARBA" id="ARBA00008714"/>
    </source>
</evidence>
<dbReference type="Proteomes" id="UP000005709">
    <property type="component" value="Unassembled WGS sequence"/>
</dbReference>
<feature type="binding site" evidence="6">
    <location>
        <position position="177"/>
    </location>
    <ligand>
        <name>Mn(2+)</name>
        <dbReference type="ChEBI" id="CHEBI:29035"/>
    </ligand>
</feature>
<dbReference type="GO" id="GO:0046872">
    <property type="term" value="F:metal ion binding"/>
    <property type="evidence" value="ECO:0007669"/>
    <property type="project" value="UniProtKB-KW"/>
</dbReference>
<dbReference type="Gene3D" id="1.10.287.990">
    <property type="entry name" value="Fe,Mn superoxide dismutase (SOD) domain"/>
    <property type="match status" value="1"/>
</dbReference>
<dbReference type="STRING" id="824.CGRAC_2045"/>